<dbReference type="AlphaFoldDB" id="A0A371FI94"/>
<dbReference type="Proteomes" id="UP000257109">
    <property type="component" value="Unassembled WGS sequence"/>
</dbReference>
<dbReference type="OrthoDB" id="2442898at2759"/>
<organism evidence="1 2">
    <name type="scientific">Mucuna pruriens</name>
    <name type="common">Velvet bean</name>
    <name type="synonym">Dolichos pruriens</name>
    <dbReference type="NCBI Taxonomy" id="157652"/>
    <lineage>
        <taxon>Eukaryota</taxon>
        <taxon>Viridiplantae</taxon>
        <taxon>Streptophyta</taxon>
        <taxon>Embryophyta</taxon>
        <taxon>Tracheophyta</taxon>
        <taxon>Spermatophyta</taxon>
        <taxon>Magnoliopsida</taxon>
        <taxon>eudicotyledons</taxon>
        <taxon>Gunneridae</taxon>
        <taxon>Pentapetalae</taxon>
        <taxon>rosids</taxon>
        <taxon>fabids</taxon>
        <taxon>Fabales</taxon>
        <taxon>Fabaceae</taxon>
        <taxon>Papilionoideae</taxon>
        <taxon>50 kb inversion clade</taxon>
        <taxon>NPAAA clade</taxon>
        <taxon>indigoferoid/millettioid clade</taxon>
        <taxon>Phaseoleae</taxon>
        <taxon>Mucuna</taxon>
    </lineage>
</organism>
<evidence type="ECO:0000313" key="1">
    <source>
        <dbReference type="EMBL" id="RDX78002.1"/>
    </source>
</evidence>
<reference evidence="1" key="1">
    <citation type="submission" date="2018-05" db="EMBL/GenBank/DDBJ databases">
        <title>Draft genome of Mucuna pruriens seed.</title>
        <authorList>
            <person name="Nnadi N.E."/>
            <person name="Vos R."/>
            <person name="Hasami M.H."/>
            <person name="Devisetty U.K."/>
            <person name="Aguiy J.C."/>
        </authorList>
    </citation>
    <scope>NUCLEOTIDE SEQUENCE [LARGE SCALE GENOMIC DNA]</scope>
    <source>
        <strain evidence="1">JCA_2017</strain>
    </source>
</reference>
<evidence type="ECO:0008006" key="3">
    <source>
        <dbReference type="Google" id="ProtNLM"/>
    </source>
</evidence>
<dbReference type="EMBL" id="QJKJ01009000">
    <property type="protein sequence ID" value="RDX78002.1"/>
    <property type="molecule type" value="Genomic_DNA"/>
</dbReference>
<dbReference type="STRING" id="157652.A0A371FI94"/>
<sequence length="64" mass="7215">MKVGEKLFELLDSFVKEVGEHKVMQLVTNDGSNYVFADIGKLARVKKTTQRINLVGFSYNHSLA</sequence>
<comment type="caution">
    <text evidence="1">The sequence shown here is derived from an EMBL/GenBank/DDBJ whole genome shotgun (WGS) entry which is preliminary data.</text>
</comment>
<accession>A0A371FI94</accession>
<feature type="non-terminal residue" evidence="1">
    <location>
        <position position="1"/>
    </location>
</feature>
<keyword evidence="2" id="KW-1185">Reference proteome</keyword>
<gene>
    <name evidence="1" type="ORF">CR513_41780</name>
</gene>
<proteinExistence type="predicted"/>
<protein>
    <recommendedName>
        <fullName evidence="3">DUF659 domain-containing protein</fullName>
    </recommendedName>
</protein>
<name>A0A371FI94_MUCPR</name>
<evidence type="ECO:0000313" key="2">
    <source>
        <dbReference type="Proteomes" id="UP000257109"/>
    </source>
</evidence>